<evidence type="ECO:0000256" key="12">
    <source>
        <dbReference type="ARBA" id="ARBA00023052"/>
    </source>
</evidence>
<evidence type="ECO:0000313" key="22">
    <source>
        <dbReference type="EMBL" id="HIX08057.1"/>
    </source>
</evidence>
<keyword evidence="20" id="KW-1133">Transmembrane helix</keyword>
<keyword evidence="20" id="KW-0472">Membrane</keyword>
<feature type="site" description="Important for catalytic activity" evidence="19">
    <location>
        <position position="26"/>
    </location>
</feature>
<dbReference type="SMART" id="SM00861">
    <property type="entry name" value="Transket_pyr"/>
    <property type="match status" value="1"/>
</dbReference>
<comment type="cofactor">
    <cofactor evidence="17">
        <name>thiamine diphosphate</name>
        <dbReference type="ChEBI" id="CHEBI:58937"/>
    </cofactor>
    <text evidence="17">Binds 1 thiamine pyrophosphate per subunit. During the reaction, the substrate forms a covalent intermediate with the cofactor.</text>
</comment>
<dbReference type="GO" id="GO:0005829">
    <property type="term" value="C:cytosol"/>
    <property type="evidence" value="ECO:0007669"/>
    <property type="project" value="TreeGrafter"/>
</dbReference>
<evidence type="ECO:0000256" key="2">
    <source>
        <dbReference type="ARBA" id="ARBA00001936"/>
    </source>
</evidence>
<dbReference type="InterPro" id="IPR005478">
    <property type="entry name" value="Transketolase_bac-like"/>
</dbReference>
<dbReference type="PANTHER" id="PTHR43522">
    <property type="entry name" value="TRANSKETOLASE"/>
    <property type="match status" value="1"/>
</dbReference>
<dbReference type="Gene3D" id="3.40.50.920">
    <property type="match status" value="1"/>
</dbReference>
<comment type="cofactor">
    <cofactor evidence="18">
        <name>Mg(2+)</name>
        <dbReference type="ChEBI" id="CHEBI:18420"/>
    </cofactor>
    <text evidence="18">Binds 1 Mg(2+) ion per subunit. Can also utilize other divalent metal cations, such as Ca(2+), Mn(2+) and Co(2+).</text>
</comment>
<dbReference type="InterPro" id="IPR033247">
    <property type="entry name" value="Transketolase_fam"/>
</dbReference>
<comment type="function">
    <text evidence="4">Catalyzes the transfer of a two-carbon ketol group from a ketose donor to an aldose acceptor, via a covalent intermediate with the cofactor thiamine pyrophosphate.</text>
</comment>
<accession>A0A9D1V8G8</accession>
<feature type="domain" description="Transketolase-like pyrimidine-binding" evidence="21">
    <location>
        <begin position="349"/>
        <end position="519"/>
    </location>
</feature>
<protein>
    <recommendedName>
        <fullName evidence="7 14">Transketolase</fullName>
        <ecNumber evidence="7 14">2.2.1.1</ecNumber>
    </recommendedName>
</protein>
<feature type="binding site" evidence="16">
    <location>
        <position position="468"/>
    </location>
    <ligand>
        <name>substrate</name>
    </ligand>
</feature>
<dbReference type="AlphaFoldDB" id="A0A9D1V8G8"/>
<feature type="binding site" evidence="17">
    <location>
        <position position="156"/>
    </location>
    <ligand>
        <name>thiamine diphosphate</name>
        <dbReference type="ChEBI" id="CHEBI:58937"/>
    </ligand>
</feature>
<feature type="active site" description="Proton donor" evidence="15">
    <location>
        <position position="406"/>
    </location>
</feature>
<keyword evidence="10" id="KW-0106">Calcium</keyword>
<reference evidence="22" key="2">
    <citation type="submission" date="2021-04" db="EMBL/GenBank/DDBJ databases">
        <authorList>
            <person name="Gilroy R."/>
        </authorList>
    </citation>
    <scope>NUCLEOTIDE SEQUENCE</scope>
    <source>
        <strain evidence="22">811</strain>
    </source>
</reference>
<name>A0A9D1V8G8_9FIRM</name>
<dbReference type="InterPro" id="IPR009014">
    <property type="entry name" value="Transketo_C/PFOR_II"/>
</dbReference>
<evidence type="ECO:0000256" key="6">
    <source>
        <dbReference type="ARBA" id="ARBA00011738"/>
    </source>
</evidence>
<feature type="binding site" evidence="18">
    <location>
        <position position="185"/>
    </location>
    <ligand>
        <name>Mg(2+)</name>
        <dbReference type="ChEBI" id="CHEBI:18420"/>
    </ligand>
</feature>
<feature type="binding site" evidence="16">
    <location>
        <position position="456"/>
    </location>
    <ligand>
        <name>substrate</name>
    </ligand>
</feature>
<dbReference type="InterPro" id="IPR049557">
    <property type="entry name" value="Transketolase_CS"/>
</dbReference>
<evidence type="ECO:0000256" key="7">
    <source>
        <dbReference type="ARBA" id="ARBA00013152"/>
    </source>
</evidence>
<evidence type="ECO:0000256" key="11">
    <source>
        <dbReference type="ARBA" id="ARBA00022842"/>
    </source>
</evidence>
<feature type="binding site" evidence="16">
    <location>
        <position position="26"/>
    </location>
    <ligand>
        <name>substrate</name>
    </ligand>
</feature>
<comment type="caution">
    <text evidence="22">The sequence shown here is derived from an EMBL/GenBank/DDBJ whole genome shotgun (WGS) entry which is preliminary data.</text>
</comment>
<dbReference type="NCBIfam" id="TIGR00232">
    <property type="entry name" value="tktlase_bact"/>
    <property type="match status" value="1"/>
</dbReference>
<dbReference type="CDD" id="cd07033">
    <property type="entry name" value="TPP_PYR_DXS_TK_like"/>
    <property type="match status" value="1"/>
</dbReference>
<comment type="cofactor">
    <cofactor evidence="1">
        <name>Ca(2+)</name>
        <dbReference type="ChEBI" id="CHEBI:29108"/>
    </cofactor>
</comment>
<dbReference type="GO" id="GO:0004802">
    <property type="term" value="F:transketolase activity"/>
    <property type="evidence" value="ECO:0007669"/>
    <property type="project" value="UniProtKB-UniRule"/>
</dbReference>
<feature type="transmembrane region" description="Helical" evidence="20">
    <location>
        <begin position="60"/>
        <end position="79"/>
    </location>
</feature>
<proteinExistence type="inferred from homology"/>
<keyword evidence="12 17" id="KW-0786">Thiamine pyrophosphate</keyword>
<dbReference type="Proteomes" id="UP000824204">
    <property type="component" value="Unassembled WGS sequence"/>
</dbReference>
<evidence type="ECO:0000256" key="10">
    <source>
        <dbReference type="ARBA" id="ARBA00022837"/>
    </source>
</evidence>
<dbReference type="EC" id="2.2.1.1" evidence="7 14"/>
<reference evidence="22" key="1">
    <citation type="journal article" date="2021" name="PeerJ">
        <title>Extensive microbial diversity within the chicken gut microbiome revealed by metagenomics and culture.</title>
        <authorList>
            <person name="Gilroy R."/>
            <person name="Ravi A."/>
            <person name="Getino M."/>
            <person name="Pursley I."/>
            <person name="Horton D.L."/>
            <person name="Alikhan N.F."/>
            <person name="Baker D."/>
            <person name="Gharbi K."/>
            <person name="Hall N."/>
            <person name="Watson M."/>
            <person name="Adriaenssens E.M."/>
            <person name="Foster-Nyarko E."/>
            <person name="Jarju S."/>
            <person name="Secka A."/>
            <person name="Antonio M."/>
            <person name="Oren A."/>
            <person name="Chaudhuri R.R."/>
            <person name="La Ragione R."/>
            <person name="Hildebrand F."/>
            <person name="Pallen M.J."/>
        </authorList>
    </citation>
    <scope>NUCLEOTIDE SEQUENCE</scope>
    <source>
        <strain evidence="22">811</strain>
    </source>
</reference>
<evidence type="ECO:0000256" key="1">
    <source>
        <dbReference type="ARBA" id="ARBA00001913"/>
    </source>
</evidence>
<evidence type="ECO:0000256" key="4">
    <source>
        <dbReference type="ARBA" id="ARBA00002931"/>
    </source>
</evidence>
<comment type="cofactor">
    <cofactor evidence="3">
        <name>Co(2+)</name>
        <dbReference type="ChEBI" id="CHEBI:48828"/>
    </cofactor>
</comment>
<dbReference type="InterPro" id="IPR055152">
    <property type="entry name" value="Transketolase-like_C_2"/>
</dbReference>
<comment type="cofactor">
    <cofactor evidence="2">
        <name>Mn(2+)</name>
        <dbReference type="ChEBI" id="CHEBI:29035"/>
    </cofactor>
</comment>
<evidence type="ECO:0000256" key="3">
    <source>
        <dbReference type="ARBA" id="ARBA00001941"/>
    </source>
</evidence>
<dbReference type="InterPro" id="IPR005474">
    <property type="entry name" value="Transketolase_N"/>
</dbReference>
<dbReference type="Pfam" id="PF02779">
    <property type="entry name" value="Transket_pyr"/>
    <property type="match status" value="1"/>
</dbReference>
<dbReference type="Pfam" id="PF00456">
    <property type="entry name" value="Transketolase_N"/>
    <property type="match status" value="1"/>
</dbReference>
<sequence length="658" mass="72294">MNVREQTVNAIRVLSAEAIQKANSGHPGLPLGSAPIGYTIFADFLKFNPKDTKWDDRDRFVLSAGHGSMLLYSLLYLFGYDISKEDLMNFRQLGYKTPGHPEYGHTPGVETTTGPLGQGIGNAVGMALAEAHLAATFNREGFPVVDHYTYALCGDGCLEEGISYEACSFAGMQKLGKLILFYDDNDITIEGSTDITFKEDVAMRFKAQGWQVLKVDDANDLDLLRRTVRKAKADTERPSLIICKTVIGYGSPLAGSQECHGAPLGVENLKKLKENLGWTYAPFEVPDEVMQHCASIARRGVTRQGKWKKMFKEYEAAYPELAAQYKQYMSGEMPDLKNNASLFEFTKGEATRSASFTVLNKLADLLPNLIGGSADLAPSNKSNMKKRGDFTPEDRTGSNLHFGIREHAMAAITNGIQLHGGLQAYCATFFIFSDYMKHAMRLSALMHLPVTYILTHDSIGVGEDGPTHEPVEQLIALRSIPNMKVYRPADGRETAAAWVSALTGTSPTCLVLSRQNLPLYENSGMDALKGGYILADSEKETPDVLLIASGSEVEQCMQAKELLKGKGVDARVVSMPCMEEFEKQPQAYKDEVLPPEVKARVCVEAGSPYSWYKYAGDCGEIIGMTTFGASAPAHKLFEMFGFTAENVVEKAFRSINKI</sequence>
<dbReference type="InterPro" id="IPR005475">
    <property type="entry name" value="Transketolase-like_Pyr-bd"/>
</dbReference>
<dbReference type="SUPFAM" id="SSF52922">
    <property type="entry name" value="TK C-terminal domain-like"/>
    <property type="match status" value="1"/>
</dbReference>
<keyword evidence="20" id="KW-0812">Transmembrane</keyword>
<evidence type="ECO:0000256" key="13">
    <source>
        <dbReference type="ARBA" id="ARBA00049473"/>
    </source>
</evidence>
<feature type="binding site" evidence="17">
    <location>
        <position position="185"/>
    </location>
    <ligand>
        <name>thiamine diphosphate</name>
        <dbReference type="ChEBI" id="CHEBI:58937"/>
    </ligand>
</feature>
<feature type="binding site" evidence="18">
    <location>
        <position position="187"/>
    </location>
    <ligand>
        <name>Mg(2+)</name>
        <dbReference type="ChEBI" id="CHEBI:18420"/>
    </ligand>
</feature>
<feature type="binding site" evidence="17">
    <location>
        <position position="260"/>
    </location>
    <ligand>
        <name>thiamine diphosphate</name>
        <dbReference type="ChEBI" id="CHEBI:58937"/>
    </ligand>
</feature>
<dbReference type="PANTHER" id="PTHR43522:SF2">
    <property type="entry name" value="TRANSKETOLASE 1-RELATED"/>
    <property type="match status" value="1"/>
</dbReference>
<evidence type="ECO:0000256" key="5">
    <source>
        <dbReference type="ARBA" id="ARBA00007131"/>
    </source>
</evidence>
<feature type="binding site" evidence="16">
    <location>
        <position position="379"/>
    </location>
    <ligand>
        <name>substrate</name>
    </ligand>
</feature>
<dbReference type="InterPro" id="IPR029061">
    <property type="entry name" value="THDP-binding"/>
</dbReference>
<evidence type="ECO:0000256" key="16">
    <source>
        <dbReference type="PIRSR" id="PIRSR605478-2"/>
    </source>
</evidence>
<feature type="binding site" evidence="16">
    <location>
        <position position="260"/>
    </location>
    <ligand>
        <name>substrate</name>
    </ligand>
</feature>
<dbReference type="GO" id="GO:0046872">
    <property type="term" value="F:metal ion binding"/>
    <property type="evidence" value="ECO:0007669"/>
    <property type="project" value="UniProtKB-KW"/>
</dbReference>
<gene>
    <name evidence="22" type="primary">tkt</name>
    <name evidence="22" type="ORF">H9741_06285</name>
</gene>
<dbReference type="GO" id="GO:0006098">
    <property type="term" value="P:pentose-phosphate shunt"/>
    <property type="evidence" value="ECO:0007669"/>
    <property type="project" value="TreeGrafter"/>
</dbReference>
<feature type="binding site" evidence="16">
    <location>
        <position position="464"/>
    </location>
    <ligand>
        <name>substrate</name>
    </ligand>
</feature>
<dbReference type="EMBL" id="DXFX01000080">
    <property type="protein sequence ID" value="HIX08057.1"/>
    <property type="molecule type" value="Genomic_DNA"/>
</dbReference>
<evidence type="ECO:0000259" key="21">
    <source>
        <dbReference type="SMART" id="SM00861"/>
    </source>
</evidence>
<evidence type="ECO:0000256" key="19">
    <source>
        <dbReference type="PIRSR" id="PIRSR605478-5"/>
    </source>
</evidence>
<dbReference type="Pfam" id="PF22613">
    <property type="entry name" value="Transketolase_C_1"/>
    <property type="match status" value="1"/>
</dbReference>
<dbReference type="FunFam" id="3.40.50.970:FF:000004">
    <property type="entry name" value="Transketolase"/>
    <property type="match status" value="1"/>
</dbReference>
<feature type="binding site" evidence="18">
    <location>
        <position position="155"/>
    </location>
    <ligand>
        <name>Mg(2+)</name>
        <dbReference type="ChEBI" id="CHEBI:18420"/>
    </ligand>
</feature>
<keyword evidence="8 22" id="KW-0808">Transferase</keyword>
<evidence type="ECO:0000256" key="18">
    <source>
        <dbReference type="PIRSR" id="PIRSR605478-4"/>
    </source>
</evidence>
<dbReference type="PROSITE" id="PS00801">
    <property type="entry name" value="TRANSKETOLASE_1"/>
    <property type="match status" value="1"/>
</dbReference>
<organism evidence="22 23">
    <name type="scientific">Candidatus Borkfalkia faecipullorum</name>
    <dbReference type="NCBI Taxonomy" id="2838510"/>
    <lineage>
        <taxon>Bacteria</taxon>
        <taxon>Bacillati</taxon>
        <taxon>Bacillota</taxon>
        <taxon>Clostridia</taxon>
        <taxon>Christensenellales</taxon>
        <taxon>Christensenellaceae</taxon>
        <taxon>Candidatus Borkfalkia</taxon>
    </lineage>
</organism>
<feature type="binding site" evidence="17">
    <location>
        <position position="432"/>
    </location>
    <ligand>
        <name>thiamine diphosphate</name>
        <dbReference type="ChEBI" id="CHEBI:58937"/>
    </ligand>
</feature>
<comment type="catalytic activity">
    <reaction evidence="13">
        <text>D-sedoheptulose 7-phosphate + D-glyceraldehyde 3-phosphate = aldehydo-D-ribose 5-phosphate + D-xylulose 5-phosphate</text>
        <dbReference type="Rhea" id="RHEA:10508"/>
        <dbReference type="ChEBI" id="CHEBI:57483"/>
        <dbReference type="ChEBI" id="CHEBI:57737"/>
        <dbReference type="ChEBI" id="CHEBI:58273"/>
        <dbReference type="ChEBI" id="CHEBI:59776"/>
        <dbReference type="EC" id="2.2.1.1"/>
    </reaction>
</comment>
<comment type="similarity">
    <text evidence="5">Belongs to the transketolase family.</text>
</comment>
<dbReference type="FunFam" id="3.40.50.970:FF:000045">
    <property type="entry name" value="Transketolase"/>
    <property type="match status" value="1"/>
</dbReference>
<feature type="binding site" evidence="16">
    <location>
        <position position="352"/>
    </location>
    <ligand>
        <name>substrate</name>
    </ligand>
</feature>
<evidence type="ECO:0000256" key="20">
    <source>
        <dbReference type="SAM" id="Phobius"/>
    </source>
</evidence>
<comment type="subunit">
    <text evidence="6">Homodimer.</text>
</comment>
<keyword evidence="11 18" id="KW-0460">Magnesium</keyword>
<feature type="binding site" evidence="17">
    <location>
        <begin position="114"/>
        <end position="116"/>
    </location>
    <ligand>
        <name>thiamine diphosphate</name>
        <dbReference type="ChEBI" id="CHEBI:58937"/>
    </ligand>
</feature>
<dbReference type="Gene3D" id="3.40.50.970">
    <property type="match status" value="2"/>
</dbReference>
<feature type="site" description="Important for catalytic activity" evidence="19">
    <location>
        <position position="260"/>
    </location>
</feature>
<dbReference type="FunFam" id="3.40.50.920:FF:000003">
    <property type="entry name" value="Transketolase"/>
    <property type="match status" value="1"/>
</dbReference>
<evidence type="ECO:0000256" key="15">
    <source>
        <dbReference type="PIRSR" id="PIRSR605478-1"/>
    </source>
</evidence>
<dbReference type="CDD" id="cd02012">
    <property type="entry name" value="TPP_TK"/>
    <property type="match status" value="1"/>
</dbReference>
<evidence type="ECO:0000256" key="14">
    <source>
        <dbReference type="NCBIfam" id="TIGR00232"/>
    </source>
</evidence>
<dbReference type="SUPFAM" id="SSF52518">
    <property type="entry name" value="Thiamin diphosphate-binding fold (THDP-binding)"/>
    <property type="match status" value="2"/>
</dbReference>
<evidence type="ECO:0000256" key="8">
    <source>
        <dbReference type="ARBA" id="ARBA00022679"/>
    </source>
</evidence>
<feature type="binding site" evidence="17">
    <location>
        <position position="66"/>
    </location>
    <ligand>
        <name>thiamine diphosphate</name>
        <dbReference type="ChEBI" id="CHEBI:58937"/>
    </ligand>
</feature>
<keyword evidence="9 18" id="KW-0479">Metal-binding</keyword>
<evidence type="ECO:0000256" key="17">
    <source>
        <dbReference type="PIRSR" id="PIRSR605478-3"/>
    </source>
</evidence>
<feature type="binding site" evidence="16">
    <location>
        <position position="514"/>
    </location>
    <ligand>
        <name>substrate</name>
    </ligand>
</feature>
<evidence type="ECO:0000256" key="9">
    <source>
        <dbReference type="ARBA" id="ARBA00022723"/>
    </source>
</evidence>
<evidence type="ECO:0000313" key="23">
    <source>
        <dbReference type="Proteomes" id="UP000824204"/>
    </source>
</evidence>